<feature type="domain" description="Pseudouridine synthase RsuA/RluA-like" evidence="3">
    <location>
        <begin position="144"/>
        <end position="228"/>
    </location>
</feature>
<keyword evidence="5" id="KW-1185">Reference proteome</keyword>
<organism evidence="4 5">
    <name type="scientific">Symbiodinium necroappetens</name>
    <dbReference type="NCBI Taxonomy" id="1628268"/>
    <lineage>
        <taxon>Eukaryota</taxon>
        <taxon>Sar</taxon>
        <taxon>Alveolata</taxon>
        <taxon>Dinophyceae</taxon>
        <taxon>Suessiales</taxon>
        <taxon>Symbiodiniaceae</taxon>
        <taxon>Symbiodinium</taxon>
    </lineage>
</organism>
<dbReference type="PROSITE" id="PS01129">
    <property type="entry name" value="PSI_RLU"/>
    <property type="match status" value="1"/>
</dbReference>
<feature type="compositionally biased region" description="Basic and acidic residues" evidence="2">
    <location>
        <begin position="360"/>
        <end position="369"/>
    </location>
</feature>
<dbReference type="Gene3D" id="3.30.2350.10">
    <property type="entry name" value="Pseudouridine synthase"/>
    <property type="match status" value="1"/>
</dbReference>
<dbReference type="GO" id="GO:0000455">
    <property type="term" value="P:enzyme-directed rRNA pseudouridine synthesis"/>
    <property type="evidence" value="ECO:0007669"/>
    <property type="project" value="TreeGrafter"/>
</dbReference>
<dbReference type="InterPro" id="IPR006145">
    <property type="entry name" value="PsdUridine_synth_RsuA/RluA"/>
</dbReference>
<dbReference type="InterPro" id="IPR036691">
    <property type="entry name" value="Endo/exonu/phosph_ase_sf"/>
</dbReference>
<feature type="non-terminal residue" evidence="4">
    <location>
        <position position="825"/>
    </location>
</feature>
<feature type="region of interest" description="Disordered" evidence="2">
    <location>
        <begin position="343"/>
        <end position="373"/>
    </location>
</feature>
<dbReference type="InterPro" id="IPR050188">
    <property type="entry name" value="RluA_PseudoU_synthase"/>
</dbReference>
<gene>
    <name evidence="4" type="ORF">SNEC2469_LOCUS29345</name>
</gene>
<dbReference type="Pfam" id="PF00849">
    <property type="entry name" value="PseudoU_synth_2"/>
    <property type="match status" value="1"/>
</dbReference>
<dbReference type="PANTHER" id="PTHR21600:SF87">
    <property type="entry name" value="RNA PSEUDOURIDYLATE SYNTHASE DOMAIN-CONTAINING PROTEIN 1"/>
    <property type="match status" value="1"/>
</dbReference>
<evidence type="ECO:0000256" key="1">
    <source>
        <dbReference type="ARBA" id="ARBA00010876"/>
    </source>
</evidence>
<dbReference type="EMBL" id="CAJNJA010065831">
    <property type="protein sequence ID" value="CAE7887029.1"/>
    <property type="molecule type" value="Genomic_DNA"/>
</dbReference>
<comment type="caution">
    <text evidence="4">The sequence shown here is derived from an EMBL/GenBank/DDBJ whole genome shotgun (WGS) entry which is preliminary data.</text>
</comment>
<dbReference type="Proteomes" id="UP000601435">
    <property type="component" value="Unassembled WGS sequence"/>
</dbReference>
<accession>A0A813B091</accession>
<dbReference type="InterPro" id="IPR020103">
    <property type="entry name" value="PsdUridine_synth_cat_dom_sf"/>
</dbReference>
<feature type="region of interest" description="Disordered" evidence="2">
    <location>
        <begin position="575"/>
        <end position="603"/>
    </location>
</feature>
<dbReference type="GO" id="GO:0003723">
    <property type="term" value="F:RNA binding"/>
    <property type="evidence" value="ECO:0007669"/>
    <property type="project" value="InterPro"/>
</dbReference>
<protein>
    <recommendedName>
        <fullName evidence="3">Pseudouridine synthase RsuA/RluA-like domain-containing protein</fullName>
    </recommendedName>
</protein>
<comment type="similarity">
    <text evidence="1">Belongs to the pseudouridine synthase RluA family.</text>
</comment>
<dbReference type="AlphaFoldDB" id="A0A813B091"/>
<dbReference type="GO" id="GO:0009982">
    <property type="term" value="F:pseudouridine synthase activity"/>
    <property type="evidence" value="ECO:0007669"/>
    <property type="project" value="InterPro"/>
</dbReference>
<feature type="compositionally biased region" description="Basic residues" evidence="2">
    <location>
        <begin position="347"/>
        <end position="359"/>
    </location>
</feature>
<dbReference type="Gene3D" id="3.60.10.10">
    <property type="entry name" value="Endonuclease/exonuclease/phosphatase"/>
    <property type="match status" value="1"/>
</dbReference>
<name>A0A813B091_9DINO</name>
<evidence type="ECO:0000313" key="4">
    <source>
        <dbReference type="EMBL" id="CAE7887029.1"/>
    </source>
</evidence>
<proteinExistence type="inferred from homology"/>
<dbReference type="OrthoDB" id="412787at2759"/>
<evidence type="ECO:0000256" key="2">
    <source>
        <dbReference type="SAM" id="MobiDB-lite"/>
    </source>
</evidence>
<dbReference type="PANTHER" id="PTHR21600">
    <property type="entry name" value="MITOCHONDRIAL RNA PSEUDOURIDINE SYNTHASE"/>
    <property type="match status" value="1"/>
</dbReference>
<dbReference type="SUPFAM" id="SSF55120">
    <property type="entry name" value="Pseudouridine synthase"/>
    <property type="match status" value="1"/>
</dbReference>
<reference evidence="4" key="1">
    <citation type="submission" date="2021-02" db="EMBL/GenBank/DDBJ databases">
        <authorList>
            <person name="Dougan E. K."/>
            <person name="Rhodes N."/>
            <person name="Thang M."/>
            <person name="Chan C."/>
        </authorList>
    </citation>
    <scope>NUCLEOTIDE SEQUENCE</scope>
</reference>
<sequence>AATGAGEVCPGCRQRVPDLRRHMKRCCPEQLPERSLEDFEARRATRKAASEEDWISEEEVRDAALKSFAAVQDPLLRRSLELRFGADRGGVRRTPAEVAEELGGKYRGKPEAALNLVRTALRSIPLVADDPKDLVVIYEDESLLAVSKPPCLRCTPVHRFVGKSLTSQILGYLQSMGEGQQTSAPMMLHRLDQTTSGIVLCAKTKAAAKACAEQWHEDDCKKEYLAIALADDECSLRRVGRSALNAQAREAFEHRTGRPLCGTATLALAITALARSQQRRLRATLRAVDIESLEVVDVLCEEEGDVQIRMRWPKDGDSRMFNRPRDQLLEKTLMRMSLTLQKGSNTKAKRRGWRQRKQHKEVEEKKVEPPKAPMTTSLLTNDGQPLDGSLQLEQAFALETQAAILLVGEESYRVRVNRPMARHVTCRGRPRAGLRLAAVAEGCFCDSQKLRWEWRAGGELVGREHCYTPTEADVGQALEVIARPPLAADAKTSLLLGVDDLEASAQLELPEVQPQAALPGQCDARSQAMDAQLQTWLESQDKAPKTLRVVSYNALADCYRHCWDQMFPYCQPEMLRPEQSDSSDGNNRRNDLRVPQANIGPDVPTKREIEDQLLTDKPLSVSTFRADLLGMQEVDATWYKGPKCLGAESCVFRNAKQDGVLHSECSDLFRGFDDEQDGEWWPPPLTEQDVALRQRAKRLLEAIRRIPLVYYDIKAWENEHEKVFSLFRKGCLDADKSDMLEAPIYNNHQIEDAWLFLLEMRRRHFNRRKHVQECARILGASYNWSIVLLGSKKVLEALKDLPQEVCTEILEDANALDLLNTLYPS</sequence>
<evidence type="ECO:0000313" key="5">
    <source>
        <dbReference type="Proteomes" id="UP000601435"/>
    </source>
</evidence>
<evidence type="ECO:0000259" key="3">
    <source>
        <dbReference type="Pfam" id="PF00849"/>
    </source>
</evidence>
<feature type="non-terminal residue" evidence="4">
    <location>
        <position position="1"/>
    </location>
</feature>
<dbReference type="InterPro" id="IPR006224">
    <property type="entry name" value="PsdUridine_synth_RluA-like_CS"/>
</dbReference>